<accession>A0ABQ4Q6Y2</accession>
<evidence type="ECO:0000313" key="1">
    <source>
        <dbReference type="EMBL" id="GIZ52796.1"/>
    </source>
</evidence>
<sequence length="67" mass="7538">MFIDIGGGWQINLSQVARIHTIDSGGAGTMLKFYSPSNEHLGDFQAETPEQLTRVLDQLHCYGRMER</sequence>
<evidence type="ECO:0000313" key="2">
    <source>
        <dbReference type="Proteomes" id="UP000887222"/>
    </source>
</evidence>
<name>A0ABQ4Q6Y2_9BURK</name>
<organism evidence="1 2">
    <name type="scientific">Noviherbaspirillum aridicola</name>
    <dbReference type="NCBI Taxonomy" id="2849687"/>
    <lineage>
        <taxon>Bacteria</taxon>
        <taxon>Pseudomonadati</taxon>
        <taxon>Pseudomonadota</taxon>
        <taxon>Betaproteobacteria</taxon>
        <taxon>Burkholderiales</taxon>
        <taxon>Oxalobacteraceae</taxon>
        <taxon>Noviherbaspirillum</taxon>
    </lineage>
</organism>
<dbReference type="RefSeq" id="WP_220809216.1">
    <property type="nucleotide sequence ID" value="NZ_BPMK01000012.1"/>
</dbReference>
<comment type="caution">
    <text evidence="1">The sequence shown here is derived from an EMBL/GenBank/DDBJ whole genome shotgun (WGS) entry which is preliminary data.</text>
</comment>
<dbReference type="Proteomes" id="UP000887222">
    <property type="component" value="Unassembled WGS sequence"/>
</dbReference>
<dbReference type="EMBL" id="BPMK01000012">
    <property type="protein sequence ID" value="GIZ52796.1"/>
    <property type="molecule type" value="Genomic_DNA"/>
</dbReference>
<gene>
    <name evidence="1" type="ORF">NCCP691_28100</name>
</gene>
<reference evidence="1 2" key="1">
    <citation type="journal article" date="2022" name="Int. J. Syst. Evol. Microbiol.">
        <title>Noviherbaspirillum aridicola sp. nov., isolated from an arid soil in Pakistan.</title>
        <authorList>
            <person name="Khan I.U."/>
            <person name="Saqib M."/>
            <person name="Amin A."/>
            <person name="Hussain F."/>
            <person name="Li L."/>
            <person name="Liu Y.H."/>
            <person name="Fang B.Z."/>
            <person name="Ahmed I."/>
            <person name="Li W.J."/>
        </authorList>
    </citation>
    <scope>NUCLEOTIDE SEQUENCE [LARGE SCALE GENOMIC DNA]</scope>
    <source>
        <strain evidence="1 2">NCCP-691</strain>
    </source>
</reference>
<proteinExistence type="predicted"/>
<protein>
    <submittedName>
        <fullName evidence="1">Uncharacterized protein</fullName>
    </submittedName>
</protein>
<keyword evidence="2" id="KW-1185">Reference proteome</keyword>